<dbReference type="RefSeq" id="WP_323868918.1">
    <property type="nucleotide sequence ID" value="NZ_JACXBF010000206.1"/>
</dbReference>
<comment type="caution">
    <text evidence="1">The sequence shown here is derived from an EMBL/GenBank/DDBJ whole genome shotgun (WGS) entry which is preliminary data.</text>
</comment>
<reference evidence="1" key="2">
    <citation type="journal article" date="2024" name="Toxins">
        <title>Genome Sequence Analysis of Native Xenorhabdus Strains Isolated from Entomopathogenic Nematodes in Argentina.</title>
        <authorList>
            <person name="Palma L."/>
            <person name="Frizzo L."/>
            <person name="Kaiser S."/>
            <person name="Berry C."/>
            <person name="Caballero P."/>
            <person name="Bode H.B."/>
            <person name="Del Valle E.E."/>
        </authorList>
    </citation>
    <scope>NUCLEOTIDE SEQUENCE</scope>
    <source>
        <strain evidence="1">M</strain>
    </source>
</reference>
<name>A0AAW3YRM4_9GAMM</name>
<gene>
    <name evidence="1" type="ORF">ID854_09795</name>
</gene>
<evidence type="ECO:0000313" key="1">
    <source>
        <dbReference type="EMBL" id="MBD2800737.1"/>
    </source>
</evidence>
<dbReference type="Proteomes" id="UP001193920">
    <property type="component" value="Unassembled WGS sequence"/>
</dbReference>
<protein>
    <submittedName>
        <fullName evidence="1">Uncharacterized protein</fullName>
    </submittedName>
</protein>
<organism evidence="1">
    <name type="scientific">Xenorhabdus szentirmaii</name>
    <dbReference type="NCBI Taxonomy" id="290112"/>
    <lineage>
        <taxon>Bacteria</taxon>
        <taxon>Pseudomonadati</taxon>
        <taxon>Pseudomonadota</taxon>
        <taxon>Gammaproteobacteria</taxon>
        <taxon>Enterobacterales</taxon>
        <taxon>Morganellaceae</taxon>
        <taxon>Xenorhabdus</taxon>
    </lineage>
</organism>
<proteinExistence type="predicted"/>
<dbReference type="AlphaFoldDB" id="A0AAW3YRM4"/>
<dbReference type="EMBL" id="JACXBF010000206">
    <property type="protein sequence ID" value="MBD2800737.1"/>
    <property type="molecule type" value="Genomic_DNA"/>
</dbReference>
<sequence>MNRKLIEKIVNDTFNNKDPVFINSGLSEEVYKTTVINNLIADTEAVASGKKPEQGSQKITTKGGRITGISGTLPVVIGVAIEYDIIIDLDKSSGSVTLVLKLLGITVSEASLKYENNKLVYDLTPPPATVGVVTLEFEAHVSLWVEDYMPYLEFNGHLNLRSFIVDNEFDFDISTKS</sequence>
<accession>A0AAW3YRM4</accession>
<reference evidence="1" key="1">
    <citation type="submission" date="2020-09" db="EMBL/GenBank/DDBJ databases">
        <authorList>
            <person name="Palma L."/>
            <person name="Caballero P."/>
            <person name="Berry C."/>
            <person name="Del Valle E."/>
        </authorList>
    </citation>
    <scope>NUCLEOTIDE SEQUENCE</scope>
    <source>
        <strain evidence="1">M</strain>
    </source>
</reference>